<feature type="domain" description="Chorismate-utilising enzyme C-terminal" evidence="6">
    <location>
        <begin position="129"/>
        <end position="374"/>
    </location>
</feature>
<evidence type="ECO:0000313" key="7">
    <source>
        <dbReference type="EMBL" id="NMG15727.1"/>
    </source>
</evidence>
<evidence type="ECO:0000256" key="2">
    <source>
        <dbReference type="ARBA" id="ARBA00009320"/>
    </source>
</evidence>
<dbReference type="SUPFAM" id="SSF56322">
    <property type="entry name" value="ADC synthase"/>
    <property type="match status" value="1"/>
</dbReference>
<dbReference type="InterPro" id="IPR018300">
    <property type="entry name" value="Aminotrans_IV_CS"/>
</dbReference>
<comment type="similarity">
    <text evidence="2 4">Belongs to the class-IV pyridoxal-phosphate-dependent aminotransferase family.</text>
</comment>
<comment type="caution">
    <text evidence="7">The sequence shown here is derived from an EMBL/GenBank/DDBJ whole genome shotgun (WGS) entry which is preliminary data.</text>
</comment>
<dbReference type="EMBL" id="WTVP01000020">
    <property type="protein sequence ID" value="NMG15727.1"/>
    <property type="molecule type" value="Genomic_DNA"/>
</dbReference>
<dbReference type="NCBIfam" id="TIGR00553">
    <property type="entry name" value="pabB"/>
    <property type="match status" value="1"/>
</dbReference>
<evidence type="ECO:0000256" key="4">
    <source>
        <dbReference type="RuleBase" id="RU004106"/>
    </source>
</evidence>
<dbReference type="InterPro" id="IPR043131">
    <property type="entry name" value="BCAT-like_N"/>
</dbReference>
<proteinExistence type="inferred from homology"/>
<keyword evidence="7" id="KW-0808">Transferase</keyword>
<dbReference type="Gene3D" id="3.30.470.10">
    <property type="match status" value="1"/>
</dbReference>
<dbReference type="InterPro" id="IPR001544">
    <property type="entry name" value="Aminotrans_IV"/>
</dbReference>
<evidence type="ECO:0000256" key="5">
    <source>
        <dbReference type="RuleBase" id="RU004516"/>
    </source>
</evidence>
<dbReference type="Pfam" id="PF00425">
    <property type="entry name" value="Chorismate_bind"/>
    <property type="match status" value="1"/>
</dbReference>
<dbReference type="PRINTS" id="PR00095">
    <property type="entry name" value="ANTSNTHASEI"/>
</dbReference>
<comment type="cofactor">
    <cofactor evidence="1 5">
        <name>pyridoxal 5'-phosphate</name>
        <dbReference type="ChEBI" id="CHEBI:597326"/>
    </cofactor>
</comment>
<evidence type="ECO:0000256" key="3">
    <source>
        <dbReference type="ARBA" id="ARBA00022898"/>
    </source>
</evidence>
<sequence>MLPDSAPFALFDDNLANTGDLLLSELRACITCSGPDDVAQAFEAIDEARSRGGWIALAATYELGYALEPRLTPLLPAAPGPLLSAWVFGQAERKTAAQTAALLDRAIAALGEHERLAGVAAIASDIAQSGHRAAVTRIRNLIDAGDCYQVNFTFALRGEAYGDPLALYGRLREAQPVRYGAFVRHAGSAILSRSPELFVERQGTRLTCRPMKGTAPRDSDPALLAASEKNRAENVMIVDLIRNDLGRLASPGAVRVSGLCAIESYPSVWQMTSTVVAEPVRATLSTIFRALFPCGSITGAPKIRAMEIIRELEPGPRGLYCGALGWIAPDGDFRFSVPIRTIEIGSTGDVRLGLGSGIVADSYADGEWDESLLKGRFFTDLVPRFSLIETLRCEPASPEPYPLLALHLARLAASAAHFGFRLDQEALRAALMHTAASLVEAHRVRLVLNPSGSFRIGSARLEEPEAGSRPSVVVSPIRISSRDPLMRHKTTARELYDTELERIGRQGHFDALFFNELGELAEGARTNVFLDPGDGMLLTPPLASGALDGVYRRRLLIDGRSREARLTRRDLLAAEAIYVANAVRGLVRVDLVIPDQAA</sequence>
<dbReference type="InterPro" id="IPR015890">
    <property type="entry name" value="Chorismate_C"/>
</dbReference>
<keyword evidence="8" id="KW-1185">Reference proteome</keyword>
<dbReference type="RefSeq" id="WP_169202361.1">
    <property type="nucleotide sequence ID" value="NZ_WTVP01000020.1"/>
</dbReference>
<keyword evidence="7" id="KW-0032">Aminotransferase</keyword>
<protein>
    <submittedName>
        <fullName evidence="7">Aminodeoxychorismate synthase component I</fullName>
        <ecNumber evidence="7">2.6.1.85</ecNumber>
    </submittedName>
</protein>
<evidence type="ECO:0000313" key="8">
    <source>
        <dbReference type="Proteomes" id="UP000633943"/>
    </source>
</evidence>
<dbReference type="Gene3D" id="3.60.120.10">
    <property type="entry name" value="Anthranilate synthase"/>
    <property type="match status" value="1"/>
</dbReference>
<name>A0ABX1NVQ0_9RHOO</name>
<evidence type="ECO:0000259" key="6">
    <source>
        <dbReference type="Pfam" id="PF00425"/>
    </source>
</evidence>
<dbReference type="GO" id="GO:0046820">
    <property type="term" value="F:4-amino-4-deoxychorismate synthase activity"/>
    <property type="evidence" value="ECO:0007669"/>
    <property type="project" value="UniProtKB-EC"/>
</dbReference>
<accession>A0ABX1NVQ0</accession>
<dbReference type="EC" id="2.6.1.85" evidence="7"/>
<keyword evidence="3 5" id="KW-0663">Pyridoxal phosphate</keyword>
<reference evidence="7 8" key="1">
    <citation type="submission" date="2019-12" db="EMBL/GenBank/DDBJ databases">
        <title>Comparative genomics gives insights into the taxonomy of the Azoarcus-Aromatoleum group and reveals separate origins of nif in the plant-associated Azoarcus and non-plant-associated Aromatoleum sub-groups.</title>
        <authorList>
            <person name="Lafos M."/>
            <person name="Maluk M."/>
            <person name="Batista M."/>
            <person name="Junghare M."/>
            <person name="Carmona M."/>
            <person name="Faoro H."/>
            <person name="Cruz L.M."/>
            <person name="Battistoni F."/>
            <person name="De Souza E."/>
            <person name="Pedrosa F."/>
            <person name="Chen W.-M."/>
            <person name="Poole P.S."/>
            <person name="Dixon R.A."/>
            <person name="James E.K."/>
        </authorList>
    </citation>
    <scope>NUCLEOTIDE SEQUENCE [LARGE SCALE GENOMIC DNA]</scope>
    <source>
        <strain evidence="7 8">PbN1</strain>
    </source>
</reference>
<dbReference type="InterPro" id="IPR036038">
    <property type="entry name" value="Aminotransferase-like"/>
</dbReference>
<dbReference type="PROSITE" id="PS00770">
    <property type="entry name" value="AA_TRANSFER_CLASS_4"/>
    <property type="match status" value="1"/>
</dbReference>
<dbReference type="InterPro" id="IPR019999">
    <property type="entry name" value="Anth_synth_I-like"/>
</dbReference>
<dbReference type="PANTHER" id="PTHR11236:SF50">
    <property type="entry name" value="AMINODEOXYCHORISMATE SYNTHASE COMPONENT 1"/>
    <property type="match status" value="1"/>
</dbReference>
<dbReference type="Pfam" id="PF01063">
    <property type="entry name" value="Aminotran_4"/>
    <property type="match status" value="1"/>
</dbReference>
<dbReference type="PANTHER" id="PTHR11236">
    <property type="entry name" value="AMINOBENZOATE/ANTHRANILATE SYNTHASE"/>
    <property type="match status" value="1"/>
</dbReference>
<dbReference type="SUPFAM" id="SSF56752">
    <property type="entry name" value="D-aminoacid aminotransferase-like PLP-dependent enzymes"/>
    <property type="match status" value="1"/>
</dbReference>
<organism evidence="7 8">
    <name type="scientific">Aromatoleum bremense</name>
    <dbReference type="NCBI Taxonomy" id="76115"/>
    <lineage>
        <taxon>Bacteria</taxon>
        <taxon>Pseudomonadati</taxon>
        <taxon>Pseudomonadota</taxon>
        <taxon>Betaproteobacteria</taxon>
        <taxon>Rhodocyclales</taxon>
        <taxon>Rhodocyclaceae</taxon>
        <taxon>Aromatoleum</taxon>
    </lineage>
</organism>
<dbReference type="InterPro" id="IPR005801">
    <property type="entry name" value="ADC_synthase"/>
</dbReference>
<dbReference type="InterPro" id="IPR005802">
    <property type="entry name" value="ADC_synth_comp_1"/>
</dbReference>
<dbReference type="Gene3D" id="3.20.10.10">
    <property type="entry name" value="D-amino Acid Aminotransferase, subunit A, domain 2"/>
    <property type="match status" value="1"/>
</dbReference>
<gene>
    <name evidence="7" type="primary">pabB</name>
    <name evidence="7" type="ORF">GPA24_09245</name>
</gene>
<dbReference type="Proteomes" id="UP000633943">
    <property type="component" value="Unassembled WGS sequence"/>
</dbReference>
<evidence type="ECO:0000256" key="1">
    <source>
        <dbReference type="ARBA" id="ARBA00001933"/>
    </source>
</evidence>
<dbReference type="InterPro" id="IPR043132">
    <property type="entry name" value="BCAT-like_C"/>
</dbReference>